<keyword evidence="1" id="KW-0812">Transmembrane</keyword>
<evidence type="ECO:0000256" key="1">
    <source>
        <dbReference type="SAM" id="Phobius"/>
    </source>
</evidence>
<feature type="transmembrane region" description="Helical" evidence="1">
    <location>
        <begin position="87"/>
        <end position="108"/>
    </location>
</feature>
<reference evidence="2 3" key="1">
    <citation type="submission" date="2014-07" db="EMBL/GenBank/DDBJ databases">
        <title>Draft genome sequence of Thalassospira profundimaris PR54-5.</title>
        <authorList>
            <person name="Lai Q."/>
            <person name="Shao Z."/>
        </authorList>
    </citation>
    <scope>NUCLEOTIDE SEQUENCE [LARGE SCALE GENOMIC DNA]</scope>
    <source>
        <strain evidence="2 3">PR54-5</strain>
    </source>
</reference>
<keyword evidence="1" id="KW-0472">Membrane</keyword>
<name>A0A367WVS6_9PROT</name>
<dbReference type="AlphaFoldDB" id="A0A367WVS6"/>
<organism evidence="2 3">
    <name type="scientific">Thalassospira profundimaris</name>
    <dbReference type="NCBI Taxonomy" id="502049"/>
    <lineage>
        <taxon>Bacteria</taxon>
        <taxon>Pseudomonadati</taxon>
        <taxon>Pseudomonadota</taxon>
        <taxon>Alphaproteobacteria</taxon>
        <taxon>Rhodospirillales</taxon>
        <taxon>Thalassospiraceae</taxon>
        <taxon>Thalassospira</taxon>
    </lineage>
</organism>
<evidence type="ECO:0000313" key="2">
    <source>
        <dbReference type="EMBL" id="RCK45309.1"/>
    </source>
</evidence>
<proteinExistence type="predicted"/>
<dbReference type="RefSeq" id="WP_114098277.1">
    <property type="nucleotide sequence ID" value="NZ_JPWI01000007.1"/>
</dbReference>
<gene>
    <name evidence="2" type="ORF">TH30_12015</name>
</gene>
<feature type="transmembrane region" description="Helical" evidence="1">
    <location>
        <begin position="21"/>
        <end position="42"/>
    </location>
</feature>
<accession>A0A367WVS6</accession>
<dbReference type="Proteomes" id="UP000252255">
    <property type="component" value="Unassembled WGS sequence"/>
</dbReference>
<dbReference type="EMBL" id="JPWI01000007">
    <property type="protein sequence ID" value="RCK45309.1"/>
    <property type="molecule type" value="Genomic_DNA"/>
</dbReference>
<sequence>MGKILKIFKKIVGKEVVVYSFLLFSFVFGILDVLVFNLAILYGALGKLIGFVALVLSVLHVEFMMRDPEKYDGLVFSLSNGRGYRNVDSRTLISSMGGFICILCWLFILDLTEIFLVYSVSYFTYAVLFVISGRGEERCQKG</sequence>
<comment type="caution">
    <text evidence="2">The sequence shown here is derived from an EMBL/GenBank/DDBJ whole genome shotgun (WGS) entry which is preliminary data.</text>
</comment>
<protein>
    <submittedName>
        <fullName evidence="2">Uncharacterized protein</fullName>
    </submittedName>
</protein>
<evidence type="ECO:0000313" key="3">
    <source>
        <dbReference type="Proteomes" id="UP000252255"/>
    </source>
</evidence>
<keyword evidence="1" id="KW-1133">Transmembrane helix</keyword>
<feature type="transmembrane region" description="Helical" evidence="1">
    <location>
        <begin position="48"/>
        <end position="66"/>
    </location>
</feature>
<feature type="transmembrane region" description="Helical" evidence="1">
    <location>
        <begin position="114"/>
        <end position="131"/>
    </location>
</feature>